<reference evidence="2" key="1">
    <citation type="submission" date="2021-01" db="EMBL/GenBank/DDBJ databases">
        <title>Whole genome shotgun sequence of Sinosporangium siamense NBRC 109515.</title>
        <authorList>
            <person name="Komaki H."/>
            <person name="Tamura T."/>
        </authorList>
    </citation>
    <scope>NUCLEOTIDE SEQUENCE</scope>
    <source>
        <strain evidence="2">NBRC 109515</strain>
    </source>
</reference>
<name>A0A919RLM8_9ACTN</name>
<organism evidence="2 3">
    <name type="scientific">Sinosporangium siamense</name>
    <dbReference type="NCBI Taxonomy" id="1367973"/>
    <lineage>
        <taxon>Bacteria</taxon>
        <taxon>Bacillati</taxon>
        <taxon>Actinomycetota</taxon>
        <taxon>Actinomycetes</taxon>
        <taxon>Streptosporangiales</taxon>
        <taxon>Streptosporangiaceae</taxon>
        <taxon>Sinosporangium</taxon>
    </lineage>
</organism>
<evidence type="ECO:0000256" key="1">
    <source>
        <dbReference type="SAM" id="MobiDB-lite"/>
    </source>
</evidence>
<dbReference type="EMBL" id="BOOW01000036">
    <property type="protein sequence ID" value="GII95472.1"/>
    <property type="molecule type" value="Genomic_DNA"/>
</dbReference>
<feature type="region of interest" description="Disordered" evidence="1">
    <location>
        <begin position="288"/>
        <end position="360"/>
    </location>
</feature>
<evidence type="ECO:0000313" key="3">
    <source>
        <dbReference type="Proteomes" id="UP000606172"/>
    </source>
</evidence>
<evidence type="ECO:0008006" key="4">
    <source>
        <dbReference type="Google" id="ProtNLM"/>
    </source>
</evidence>
<dbReference type="RefSeq" id="WP_204030533.1">
    <property type="nucleotide sequence ID" value="NZ_BOOW01000036.1"/>
</dbReference>
<evidence type="ECO:0000313" key="2">
    <source>
        <dbReference type="EMBL" id="GII95472.1"/>
    </source>
</evidence>
<protein>
    <recommendedName>
        <fullName evidence="4">SPFH domain / Band 7 family protein</fullName>
    </recommendedName>
</protein>
<proteinExistence type="predicted"/>
<comment type="caution">
    <text evidence="2">The sequence shown here is derived from an EMBL/GenBank/DDBJ whole genome shotgun (WGS) entry which is preliminary data.</text>
</comment>
<gene>
    <name evidence="2" type="ORF">Ssi02_57030</name>
</gene>
<dbReference type="Proteomes" id="UP000606172">
    <property type="component" value="Unassembled WGS sequence"/>
</dbReference>
<keyword evidence="3" id="KW-1185">Reference proteome</keyword>
<dbReference type="AlphaFoldDB" id="A0A919RLM8"/>
<sequence length="360" mass="39082">MKINPIVDDQPLSRLRLRPIPSPGPGRALVLVRRQGAPLVVHSGEPIPDARYTRMVLVDMREHRVVHHYPLLSRDPNFAFQAQVSVDCHVVNPVEVVRRGIADLGHTVDTEIKHVLRRIARLYDIDDLNEAEGALNTIALNTGVQDIAGDVVAVRRIFVELLIDTDEAVTSGRAFREIERGRRLAGMRHDEHMSRLRAEGAEGLIAEIRQLEGPCSALEAVVAIDRAERAESAKALERVLEHSPGREPFDLIHAQRVLLDQVTGESAAPFGGTRSSRLRGSMAREIEVGTAGAGATSRDGQGDVGREGSTPASRGRPGLASRGGLLRQPRDAPPTAPVDGDRPRVSRVRGIPPDANGGAR</sequence>
<accession>A0A919RLM8</accession>